<accession>A0ABN9U577</accession>
<name>A0ABN9U577_9DINO</name>
<sequence>MHVYVRLQAALPHLAEQRECLLPLAASFTRADSSRIADGIGLKLCLPHLAQKSHSSLPLLALLARADRSVEAMTSGSSFASHISPNSARAPCHCLPFSHALIPVL</sequence>
<reference evidence="1" key="1">
    <citation type="submission" date="2023-10" db="EMBL/GenBank/DDBJ databases">
        <authorList>
            <person name="Chen Y."/>
            <person name="Shah S."/>
            <person name="Dougan E. K."/>
            <person name="Thang M."/>
            <person name="Chan C."/>
        </authorList>
    </citation>
    <scope>NUCLEOTIDE SEQUENCE [LARGE SCALE GENOMIC DNA]</scope>
</reference>
<organism evidence="1 2">
    <name type="scientific">Prorocentrum cordatum</name>
    <dbReference type="NCBI Taxonomy" id="2364126"/>
    <lineage>
        <taxon>Eukaryota</taxon>
        <taxon>Sar</taxon>
        <taxon>Alveolata</taxon>
        <taxon>Dinophyceae</taxon>
        <taxon>Prorocentrales</taxon>
        <taxon>Prorocentraceae</taxon>
        <taxon>Prorocentrum</taxon>
    </lineage>
</organism>
<keyword evidence="2" id="KW-1185">Reference proteome</keyword>
<evidence type="ECO:0000313" key="1">
    <source>
        <dbReference type="EMBL" id="CAK0853354.1"/>
    </source>
</evidence>
<comment type="caution">
    <text evidence="1">The sequence shown here is derived from an EMBL/GenBank/DDBJ whole genome shotgun (WGS) entry which is preliminary data.</text>
</comment>
<evidence type="ECO:0000313" key="2">
    <source>
        <dbReference type="Proteomes" id="UP001189429"/>
    </source>
</evidence>
<proteinExistence type="predicted"/>
<dbReference type="EMBL" id="CAUYUJ010015393">
    <property type="protein sequence ID" value="CAK0853354.1"/>
    <property type="molecule type" value="Genomic_DNA"/>
</dbReference>
<dbReference type="Proteomes" id="UP001189429">
    <property type="component" value="Unassembled WGS sequence"/>
</dbReference>
<protein>
    <submittedName>
        <fullName evidence="1">Uncharacterized protein</fullName>
    </submittedName>
</protein>
<gene>
    <name evidence="1" type="ORF">PCOR1329_LOCUS44864</name>
</gene>